<feature type="region of interest" description="Disordered" evidence="1">
    <location>
        <begin position="249"/>
        <end position="275"/>
    </location>
</feature>
<organism evidence="2 3">
    <name type="scientific">Micrococcus lylae</name>
    <dbReference type="NCBI Taxonomy" id="1273"/>
    <lineage>
        <taxon>Bacteria</taxon>
        <taxon>Bacillati</taxon>
        <taxon>Actinomycetota</taxon>
        <taxon>Actinomycetes</taxon>
        <taxon>Micrococcales</taxon>
        <taxon>Micrococcaceae</taxon>
        <taxon>Micrococcus</taxon>
    </lineage>
</organism>
<evidence type="ECO:0000313" key="2">
    <source>
        <dbReference type="EMBL" id="SJN15302.1"/>
    </source>
</evidence>
<accession>A0A1R4I652</accession>
<keyword evidence="2" id="KW-0328">Glycosyltransferase</keyword>
<dbReference type="GO" id="GO:0016757">
    <property type="term" value="F:glycosyltransferase activity"/>
    <property type="evidence" value="ECO:0007669"/>
    <property type="project" value="UniProtKB-KW"/>
</dbReference>
<dbReference type="InterPro" id="IPR051910">
    <property type="entry name" value="ComF/GntX_DNA_util-trans"/>
</dbReference>
<sequence>MSSLLADVIDLFLPADCAVCAAPGRRLCPDCTAALRHALSTPVRIEEHAAALPLVLTGAPLPTIVAGQYAAPLSTAVLAFKDHDALHLRRLLAPGLLQAVHAALDDPDVRALWAAEHIAAGRLGEQAPPPVLVPVPGSLTGHLRRGCDPVAELLAAPLPWPAAVRRDVVRPALPGAADLLAPAAASHAGATSVARRRRRRGWRVGRRLAPGTPVVLVDDVVTTGATLAALARQVRRAGGVPVAAAAVAGVAPPDSPSAERSDEADGEADSVSCLT</sequence>
<dbReference type="Gene3D" id="3.40.50.2020">
    <property type="match status" value="1"/>
</dbReference>
<dbReference type="PANTHER" id="PTHR47505">
    <property type="entry name" value="DNA UTILIZATION PROTEIN YHGH"/>
    <property type="match status" value="1"/>
</dbReference>
<dbReference type="InterPro" id="IPR029057">
    <property type="entry name" value="PRTase-like"/>
</dbReference>
<dbReference type="EMBL" id="FUKP01000001">
    <property type="protein sequence ID" value="SJN15302.1"/>
    <property type="molecule type" value="Genomic_DNA"/>
</dbReference>
<dbReference type="AlphaFoldDB" id="A0A1R4I652"/>
<dbReference type="Proteomes" id="UP000196230">
    <property type="component" value="Unassembled WGS sequence"/>
</dbReference>
<evidence type="ECO:0000256" key="1">
    <source>
        <dbReference type="SAM" id="MobiDB-lite"/>
    </source>
</evidence>
<proteinExistence type="predicted"/>
<keyword evidence="2" id="KW-0808">Transferase</keyword>
<reference evidence="2 3" key="1">
    <citation type="submission" date="2017-02" db="EMBL/GenBank/DDBJ databases">
        <authorList>
            <person name="Peterson S.W."/>
        </authorList>
    </citation>
    <scope>NUCLEOTIDE SEQUENCE [LARGE SCALE GENOMIC DNA]</scope>
    <source>
        <strain evidence="2 3">2B3F</strain>
    </source>
</reference>
<dbReference type="PANTHER" id="PTHR47505:SF1">
    <property type="entry name" value="DNA UTILIZATION PROTEIN YHGH"/>
    <property type="match status" value="1"/>
</dbReference>
<evidence type="ECO:0000313" key="3">
    <source>
        <dbReference type="Proteomes" id="UP000196230"/>
    </source>
</evidence>
<protein>
    <submittedName>
        <fullName evidence="2">Competence protein F homolog, phosphoribosyltransferase domain protein YhgH required for utilization of DNA as sole source of carbon and energy</fullName>
    </submittedName>
</protein>
<gene>
    <name evidence="2" type="ORF">FM125_00040</name>
</gene>
<dbReference type="RefSeq" id="WP_087133242.1">
    <property type="nucleotide sequence ID" value="NZ_FUKP01000001.1"/>
</dbReference>
<name>A0A1R4I652_9MICC</name>
<dbReference type="SUPFAM" id="SSF53271">
    <property type="entry name" value="PRTase-like"/>
    <property type="match status" value="1"/>
</dbReference>